<name>A0A212CB54_CEREH</name>
<reference evidence="2 3" key="1">
    <citation type="journal article" date="2018" name="Mol. Genet. Genomics">
        <title>The red deer Cervus elaphus genome CerEla1.0: sequencing, annotating, genes, and chromosomes.</title>
        <authorList>
            <person name="Bana N.A."/>
            <person name="Nyiri A."/>
            <person name="Nagy J."/>
            <person name="Frank K."/>
            <person name="Nagy T."/>
            <person name="Steger V."/>
            <person name="Schiller M."/>
            <person name="Lakatos P."/>
            <person name="Sugar L."/>
            <person name="Horn P."/>
            <person name="Barta E."/>
            <person name="Orosz L."/>
        </authorList>
    </citation>
    <scope>NUCLEOTIDE SEQUENCE [LARGE SCALE GENOMIC DNA]</scope>
    <source>
        <strain evidence="2">Hungarian</strain>
    </source>
</reference>
<dbReference type="EMBL" id="MKHE01000023">
    <property type="protein sequence ID" value="OWK03162.1"/>
    <property type="molecule type" value="Genomic_DNA"/>
</dbReference>
<feature type="region of interest" description="Disordered" evidence="1">
    <location>
        <begin position="162"/>
        <end position="192"/>
    </location>
</feature>
<feature type="compositionally biased region" description="Acidic residues" evidence="1">
    <location>
        <begin position="42"/>
        <end position="53"/>
    </location>
</feature>
<feature type="compositionally biased region" description="Low complexity" evidence="1">
    <location>
        <begin position="72"/>
        <end position="102"/>
    </location>
</feature>
<feature type="compositionally biased region" description="Basic and acidic residues" evidence="1">
    <location>
        <begin position="54"/>
        <end position="66"/>
    </location>
</feature>
<protein>
    <submittedName>
        <fullName evidence="2">Uncharacterized protein</fullName>
    </submittedName>
</protein>
<feature type="region of interest" description="Disordered" evidence="1">
    <location>
        <begin position="117"/>
        <end position="137"/>
    </location>
</feature>
<proteinExistence type="predicted"/>
<dbReference type="OrthoDB" id="10067323at2759"/>
<dbReference type="Proteomes" id="UP000242450">
    <property type="component" value="Chromosome 23"/>
</dbReference>
<evidence type="ECO:0000313" key="2">
    <source>
        <dbReference type="EMBL" id="OWK03162.1"/>
    </source>
</evidence>
<keyword evidence="3" id="KW-1185">Reference proteome</keyword>
<dbReference type="AlphaFoldDB" id="A0A212CB54"/>
<gene>
    <name evidence="2" type="ORF">Celaphus_00008015</name>
</gene>
<feature type="region of interest" description="Disordered" evidence="1">
    <location>
        <begin position="1"/>
        <end position="102"/>
    </location>
</feature>
<accession>A0A212CB54</accession>
<organism evidence="2 3">
    <name type="scientific">Cervus elaphus hippelaphus</name>
    <name type="common">European red deer</name>
    <dbReference type="NCBI Taxonomy" id="46360"/>
    <lineage>
        <taxon>Eukaryota</taxon>
        <taxon>Metazoa</taxon>
        <taxon>Chordata</taxon>
        <taxon>Craniata</taxon>
        <taxon>Vertebrata</taxon>
        <taxon>Euteleostomi</taxon>
        <taxon>Mammalia</taxon>
        <taxon>Eutheria</taxon>
        <taxon>Laurasiatheria</taxon>
        <taxon>Artiodactyla</taxon>
        <taxon>Ruminantia</taxon>
        <taxon>Pecora</taxon>
        <taxon>Cervidae</taxon>
        <taxon>Cervinae</taxon>
        <taxon>Cervus</taxon>
    </lineage>
</organism>
<sequence length="218" mass="24013">MPGKSRKKKKKNMKKLTPLQAMMLRMAGQEIPEEGREVKEFSEDDDEESDDSEAEKQSQKQHKEEFLSDGTSAASQQQAPPQSVPPSQIQAPPHARTTSAWTATCSTFTATWTTYRPSSWTTSRSSSKKATATISAKPQITNPKAEITRFVPTALRVRWENKGAAAAPQRKSEDDSAVPLAKTASRSGPSVPVLMQTKDDVYEGFMKEMEGLLNSFGC</sequence>
<feature type="compositionally biased region" description="Basic residues" evidence="1">
    <location>
        <begin position="1"/>
        <end position="14"/>
    </location>
</feature>
<comment type="caution">
    <text evidence="2">The sequence shown here is derived from an EMBL/GenBank/DDBJ whole genome shotgun (WGS) entry which is preliminary data.</text>
</comment>
<evidence type="ECO:0000313" key="3">
    <source>
        <dbReference type="Proteomes" id="UP000242450"/>
    </source>
</evidence>
<evidence type="ECO:0000256" key="1">
    <source>
        <dbReference type="SAM" id="MobiDB-lite"/>
    </source>
</evidence>